<reference evidence="2 3" key="1">
    <citation type="journal article" date="2019" name="Int. J. Syst. Evol. Microbiol.">
        <title>The Global Catalogue of Microorganisms (GCM) 10K type strain sequencing project: providing services to taxonomists for standard genome sequencing and annotation.</title>
        <authorList>
            <consortium name="The Broad Institute Genomics Platform"/>
            <consortium name="The Broad Institute Genome Sequencing Center for Infectious Disease"/>
            <person name="Wu L."/>
            <person name="Ma J."/>
        </authorList>
    </citation>
    <scope>NUCLEOTIDE SEQUENCE [LARGE SCALE GENOMIC DNA]</scope>
    <source>
        <strain evidence="2 3">JCM 10696</strain>
    </source>
</reference>
<protein>
    <submittedName>
        <fullName evidence="2">Uncharacterized protein</fullName>
    </submittedName>
</protein>
<comment type="caution">
    <text evidence="2">The sequence shown here is derived from an EMBL/GenBank/DDBJ whole genome shotgun (WGS) entry which is preliminary data.</text>
</comment>
<evidence type="ECO:0000313" key="2">
    <source>
        <dbReference type="EMBL" id="GAA0971226.1"/>
    </source>
</evidence>
<keyword evidence="1" id="KW-1133">Transmembrane helix</keyword>
<keyword evidence="1" id="KW-0812">Transmembrane</keyword>
<dbReference type="RefSeq" id="WP_344248183.1">
    <property type="nucleotide sequence ID" value="NZ_BAAAHH010000092.1"/>
</dbReference>
<evidence type="ECO:0000313" key="3">
    <source>
        <dbReference type="Proteomes" id="UP001500665"/>
    </source>
</evidence>
<gene>
    <name evidence="2" type="ORF">GCM10009550_79410</name>
</gene>
<dbReference type="Proteomes" id="UP001500665">
    <property type="component" value="Unassembled WGS sequence"/>
</dbReference>
<organism evidence="2 3">
    <name type="scientific">Actinocorallia libanotica</name>
    <dbReference type="NCBI Taxonomy" id="46162"/>
    <lineage>
        <taxon>Bacteria</taxon>
        <taxon>Bacillati</taxon>
        <taxon>Actinomycetota</taxon>
        <taxon>Actinomycetes</taxon>
        <taxon>Streptosporangiales</taxon>
        <taxon>Thermomonosporaceae</taxon>
        <taxon>Actinocorallia</taxon>
    </lineage>
</organism>
<name>A0ABN1S2U7_9ACTN</name>
<proteinExistence type="predicted"/>
<dbReference type="EMBL" id="BAAAHH010000092">
    <property type="protein sequence ID" value="GAA0971226.1"/>
    <property type="molecule type" value="Genomic_DNA"/>
</dbReference>
<accession>A0ABN1S2U7</accession>
<keyword evidence="3" id="KW-1185">Reference proteome</keyword>
<feature type="transmembrane region" description="Helical" evidence="1">
    <location>
        <begin position="34"/>
        <end position="51"/>
    </location>
</feature>
<evidence type="ECO:0000256" key="1">
    <source>
        <dbReference type="SAM" id="Phobius"/>
    </source>
</evidence>
<keyword evidence="1" id="KW-0472">Membrane</keyword>
<sequence length="56" mass="5751">MKRALGTAGHLAGLGLRYAPGAAGAALIAWGMGMIWLPLGVIVAGLALLLVDRRIR</sequence>